<dbReference type="GO" id="GO:0005840">
    <property type="term" value="C:ribosome"/>
    <property type="evidence" value="ECO:0007669"/>
    <property type="project" value="UniProtKB-KW"/>
</dbReference>
<comment type="caution">
    <text evidence="2">The sequence shown here is derived from an EMBL/GenBank/DDBJ whole genome shotgun (WGS) entry which is preliminary data.</text>
</comment>
<proteinExistence type="predicted"/>
<dbReference type="SUPFAM" id="SSF55315">
    <property type="entry name" value="L30e-like"/>
    <property type="match status" value="1"/>
</dbReference>
<dbReference type="InterPro" id="IPR004038">
    <property type="entry name" value="Ribosomal_eL8/eL30/eS12/Gad45"/>
</dbReference>
<organism evidence="2 3">
    <name type="scientific">Porcincola intestinalis</name>
    <dbReference type="NCBI Taxonomy" id="2606632"/>
    <lineage>
        <taxon>Bacteria</taxon>
        <taxon>Bacillati</taxon>
        <taxon>Bacillota</taxon>
        <taxon>Clostridia</taxon>
        <taxon>Lachnospirales</taxon>
        <taxon>Lachnospiraceae</taxon>
        <taxon>Porcincola</taxon>
    </lineage>
</organism>
<accession>A0A6L5X5H6</accession>
<dbReference type="Pfam" id="PF01248">
    <property type="entry name" value="Ribosomal_L7Ae"/>
    <property type="match status" value="1"/>
</dbReference>
<keyword evidence="2" id="KW-0689">Ribosomal protein</keyword>
<dbReference type="EMBL" id="VULZ01000006">
    <property type="protein sequence ID" value="MSS14845.1"/>
    <property type="molecule type" value="Genomic_DNA"/>
</dbReference>
<dbReference type="AlphaFoldDB" id="A0A6L5X5H6"/>
<evidence type="ECO:0000259" key="1">
    <source>
        <dbReference type="Pfam" id="PF01248"/>
    </source>
</evidence>
<feature type="domain" description="Ribosomal protein eL8/eL30/eS12/Gadd45" evidence="1">
    <location>
        <begin position="8"/>
        <end position="94"/>
    </location>
</feature>
<reference evidence="2 3" key="1">
    <citation type="submission" date="2019-08" db="EMBL/GenBank/DDBJ databases">
        <title>In-depth cultivation of the pig gut microbiome towards novel bacterial diversity and tailored functional studies.</title>
        <authorList>
            <person name="Wylensek D."/>
            <person name="Hitch T.C.A."/>
            <person name="Clavel T."/>
        </authorList>
    </citation>
    <scope>NUCLEOTIDE SEQUENCE [LARGE SCALE GENOMIC DNA]</scope>
    <source>
        <strain evidence="2 3">Oil+RF-744-WCA-WT-11</strain>
    </source>
</reference>
<sequence length="111" mass="12107">MADNEKRLLSYLGLAKRAGKVVSGEFQTEEAIRKGKAELVLVAGDASDNTKKKFRNMCDWHHARMVVCSDRAALGLSIGCSDRACLALTDTGFAAVIEKTLGTGADRERRY</sequence>
<dbReference type="InterPro" id="IPR029064">
    <property type="entry name" value="Ribosomal_eL30-like_sf"/>
</dbReference>
<dbReference type="Gene3D" id="3.30.1330.30">
    <property type="match status" value="1"/>
</dbReference>
<protein>
    <submittedName>
        <fullName evidence="2">50S ribosomal protein L7ae</fullName>
    </submittedName>
</protein>
<dbReference type="RefSeq" id="WP_154525082.1">
    <property type="nucleotide sequence ID" value="NZ_JAQYJL010000005.1"/>
</dbReference>
<name>A0A6L5X5H6_9FIRM</name>
<evidence type="ECO:0000313" key="3">
    <source>
        <dbReference type="Proteomes" id="UP000481852"/>
    </source>
</evidence>
<evidence type="ECO:0000313" key="2">
    <source>
        <dbReference type="EMBL" id="MSS14845.1"/>
    </source>
</evidence>
<keyword evidence="2" id="KW-0687">Ribonucleoprotein</keyword>
<keyword evidence="3" id="KW-1185">Reference proteome</keyword>
<gene>
    <name evidence="2" type="ORF">FYJ35_07265</name>
</gene>
<dbReference type="Proteomes" id="UP000481852">
    <property type="component" value="Unassembled WGS sequence"/>
</dbReference>